<organism evidence="1 2">
    <name type="scientific">Naganishia vaughanmartiniae</name>
    <dbReference type="NCBI Taxonomy" id="1424756"/>
    <lineage>
        <taxon>Eukaryota</taxon>
        <taxon>Fungi</taxon>
        <taxon>Dikarya</taxon>
        <taxon>Basidiomycota</taxon>
        <taxon>Agaricomycotina</taxon>
        <taxon>Tremellomycetes</taxon>
        <taxon>Filobasidiales</taxon>
        <taxon>Filobasidiaceae</taxon>
        <taxon>Naganishia</taxon>
    </lineage>
</organism>
<proteinExistence type="predicted"/>
<keyword evidence="2" id="KW-1185">Reference proteome</keyword>
<reference evidence="1" key="1">
    <citation type="submission" date="2023-04" db="EMBL/GenBank/DDBJ databases">
        <title>Draft Genome sequencing of Naganishia species isolated from polar environments using Oxford Nanopore Technology.</title>
        <authorList>
            <person name="Leo P."/>
            <person name="Venkateswaran K."/>
        </authorList>
    </citation>
    <scope>NUCLEOTIDE SEQUENCE</scope>
    <source>
        <strain evidence="1">MNA-CCFEE 5425</strain>
    </source>
</reference>
<dbReference type="Proteomes" id="UP001243375">
    <property type="component" value="Unassembled WGS sequence"/>
</dbReference>
<comment type="caution">
    <text evidence="1">The sequence shown here is derived from an EMBL/GenBank/DDBJ whole genome shotgun (WGS) entry which is preliminary data.</text>
</comment>
<accession>A0ACC2XH55</accession>
<protein>
    <submittedName>
        <fullName evidence="1">Uncharacterized protein</fullName>
    </submittedName>
</protein>
<name>A0ACC2XH55_9TREE</name>
<dbReference type="EMBL" id="JASBWU010000003">
    <property type="protein sequence ID" value="KAJ9123354.1"/>
    <property type="molecule type" value="Genomic_DNA"/>
</dbReference>
<gene>
    <name evidence="1" type="ORF">QFC22_001553</name>
</gene>
<evidence type="ECO:0000313" key="2">
    <source>
        <dbReference type="Proteomes" id="UP001243375"/>
    </source>
</evidence>
<sequence length="377" mass="39796">MSPQSAKQATPPTAEKRGSKRVAPAASVSPSRSKPEEEEEIVIIDTATAAQVPPAKKARTSTTTAATSGTASSSSVTKGKPVQNGKTGTVAGKKDNTSTGGGVKKTIFMPGFGVKPSATPAIPAKLAETLSIPLPSTSSRASISATDGTSTTAATLKRDFVDALPEDLKELLQMEIETMGDDWFVALRGEFIKPYFREDDGQAHGLAFSVRKGIRTPPSLRNIYKELGEEVGAFTPPSHGYVSVERAFDELGKAGCAVTQHLSNHRLAPTGSEEGAQGVVFLAWGAPAGKLCVGISEVRAPMSLPTVFIAQELQPADISVCARAPQKSHHVLRSAHPSPLAASRGFFGNKHFVQCNEWLESKYGVGKGIDWTSVMRD</sequence>
<evidence type="ECO:0000313" key="1">
    <source>
        <dbReference type="EMBL" id="KAJ9123354.1"/>
    </source>
</evidence>